<reference evidence="2" key="1">
    <citation type="submission" date="2018-06" db="EMBL/GenBank/DDBJ databases">
        <authorList>
            <person name="Zhirakovskaya E."/>
        </authorList>
    </citation>
    <scope>NUCLEOTIDE SEQUENCE</scope>
</reference>
<feature type="domain" description="Thioredoxin-like fold" evidence="1">
    <location>
        <begin position="60"/>
        <end position="153"/>
    </location>
</feature>
<dbReference type="InterPro" id="IPR012336">
    <property type="entry name" value="Thioredoxin-like_fold"/>
</dbReference>
<dbReference type="CDD" id="cd02951">
    <property type="entry name" value="SoxW"/>
    <property type="match status" value="1"/>
</dbReference>
<sequence>MKHRTITAVTAVQLLIFWGLALVPTPLSAASPGRDPSIYFFNMSFGNLQEELATARQDGKLGLFIMFGNDDCPWCKKMKSKVFSQPKVQKYYRKYFRILEVDTEGDTPITDFSGHEMSAKNFAFKEFRVRATPVFIFFDLHGKPVMRYTGATRGVKDFMLLGKFVAEGHYKNQTFIAYKRKQLAAEGGSE</sequence>
<dbReference type="AlphaFoldDB" id="A0A3B0WAT9"/>
<dbReference type="Gene3D" id="3.40.30.10">
    <property type="entry name" value="Glutaredoxin"/>
    <property type="match status" value="1"/>
</dbReference>
<dbReference type="InterPro" id="IPR041737">
    <property type="entry name" value="SoxW"/>
</dbReference>
<evidence type="ECO:0000259" key="1">
    <source>
        <dbReference type="Pfam" id="PF13098"/>
    </source>
</evidence>
<dbReference type="Pfam" id="PF13098">
    <property type="entry name" value="Thioredoxin_2"/>
    <property type="match status" value="1"/>
</dbReference>
<gene>
    <name evidence="2" type="ORF">MNBD_DELTA04-1535</name>
</gene>
<dbReference type="EMBL" id="UOEY01000111">
    <property type="protein sequence ID" value="VAW40804.1"/>
    <property type="molecule type" value="Genomic_DNA"/>
</dbReference>
<name>A0A3B0WAT9_9ZZZZ</name>
<proteinExistence type="predicted"/>
<dbReference type="InterPro" id="IPR036249">
    <property type="entry name" value="Thioredoxin-like_sf"/>
</dbReference>
<protein>
    <recommendedName>
        <fullName evidence="1">Thioredoxin-like fold domain-containing protein</fullName>
    </recommendedName>
</protein>
<accession>A0A3B0WAT9</accession>
<dbReference type="SUPFAM" id="SSF52833">
    <property type="entry name" value="Thioredoxin-like"/>
    <property type="match status" value="1"/>
</dbReference>
<evidence type="ECO:0000313" key="2">
    <source>
        <dbReference type="EMBL" id="VAW40804.1"/>
    </source>
</evidence>
<organism evidence="2">
    <name type="scientific">hydrothermal vent metagenome</name>
    <dbReference type="NCBI Taxonomy" id="652676"/>
    <lineage>
        <taxon>unclassified sequences</taxon>
        <taxon>metagenomes</taxon>
        <taxon>ecological metagenomes</taxon>
    </lineage>
</organism>